<dbReference type="PROSITE" id="PS50943">
    <property type="entry name" value="HTH_CROC1"/>
    <property type="match status" value="1"/>
</dbReference>
<dbReference type="Pfam" id="PF13560">
    <property type="entry name" value="HTH_31"/>
    <property type="match status" value="1"/>
</dbReference>
<sequence length="121" mass="13033">MTEYGDRFAAAVAEELRAQKARVGKTNDEIGEEVGVSPVTVLRYLKGQRQIPVDVLGDLCKALGADAGVIMQTAHFKASLSPVASAASQLEKVIGRKIEVEKAAYRDDNKRAESGRSEDVD</sequence>
<evidence type="ECO:0000259" key="1">
    <source>
        <dbReference type="PROSITE" id="PS50943"/>
    </source>
</evidence>
<dbReference type="InterPro" id="IPR001387">
    <property type="entry name" value="Cro/C1-type_HTH"/>
</dbReference>
<dbReference type="GO" id="GO:0003677">
    <property type="term" value="F:DNA binding"/>
    <property type="evidence" value="ECO:0007669"/>
    <property type="project" value="InterPro"/>
</dbReference>
<evidence type="ECO:0000313" key="2">
    <source>
        <dbReference type="EMBL" id="PKC89616.1"/>
    </source>
</evidence>
<dbReference type="RefSeq" id="WP_101011131.1">
    <property type="nucleotide sequence ID" value="NZ_PJDT01000013.1"/>
</dbReference>
<protein>
    <submittedName>
        <fullName evidence="2">Helix-turn-helix domain-containing protein</fullName>
    </submittedName>
</protein>
<name>A0A2N0T1V6_BIFLN</name>
<reference evidence="2 3" key="1">
    <citation type="submission" date="2017-12" db="EMBL/GenBank/DDBJ databases">
        <title>Bifidobacterium longum APC/DPC strains.</title>
        <authorList>
            <person name="Arboleya S."/>
        </authorList>
    </citation>
    <scope>NUCLEOTIDE SEQUENCE [LARGE SCALE GENOMIC DNA]</scope>
    <source>
        <strain evidence="2 3">APC1503</strain>
    </source>
</reference>
<dbReference type="Proteomes" id="UP000232654">
    <property type="component" value="Unassembled WGS sequence"/>
</dbReference>
<dbReference type="SUPFAM" id="SSF47413">
    <property type="entry name" value="lambda repressor-like DNA-binding domains"/>
    <property type="match status" value="1"/>
</dbReference>
<dbReference type="Gene3D" id="1.10.260.40">
    <property type="entry name" value="lambda repressor-like DNA-binding domains"/>
    <property type="match status" value="1"/>
</dbReference>
<feature type="domain" description="HTH cro/C1-type" evidence="1">
    <location>
        <begin position="16"/>
        <end position="70"/>
    </location>
</feature>
<dbReference type="CDD" id="cd00093">
    <property type="entry name" value="HTH_XRE"/>
    <property type="match status" value="1"/>
</dbReference>
<dbReference type="InterPro" id="IPR010982">
    <property type="entry name" value="Lambda_DNA-bd_dom_sf"/>
</dbReference>
<organism evidence="2 3">
    <name type="scientific">Bifidobacterium longum</name>
    <dbReference type="NCBI Taxonomy" id="216816"/>
    <lineage>
        <taxon>Bacteria</taxon>
        <taxon>Bacillati</taxon>
        <taxon>Actinomycetota</taxon>
        <taxon>Actinomycetes</taxon>
        <taxon>Bifidobacteriales</taxon>
        <taxon>Bifidobacteriaceae</taxon>
        <taxon>Bifidobacterium</taxon>
    </lineage>
</organism>
<accession>A0A2N0T1V6</accession>
<proteinExistence type="predicted"/>
<gene>
    <name evidence="2" type="ORF">APC1503_0878</name>
</gene>
<comment type="caution">
    <text evidence="2">The sequence shown here is derived from an EMBL/GenBank/DDBJ whole genome shotgun (WGS) entry which is preliminary data.</text>
</comment>
<dbReference type="AlphaFoldDB" id="A0A2N0T1V6"/>
<dbReference type="SMART" id="SM00530">
    <property type="entry name" value="HTH_XRE"/>
    <property type="match status" value="1"/>
</dbReference>
<evidence type="ECO:0000313" key="3">
    <source>
        <dbReference type="Proteomes" id="UP000232654"/>
    </source>
</evidence>
<dbReference type="EMBL" id="PJDT01000013">
    <property type="protein sequence ID" value="PKC89616.1"/>
    <property type="molecule type" value="Genomic_DNA"/>
</dbReference>